<dbReference type="GO" id="GO:0006302">
    <property type="term" value="P:double-strand break repair"/>
    <property type="evidence" value="ECO:0007669"/>
    <property type="project" value="InterPro"/>
</dbReference>
<feature type="coiled-coil region" evidence="4">
    <location>
        <begin position="255"/>
        <end position="384"/>
    </location>
</feature>
<feature type="domain" description="Rad50/SbcC-type AAA" evidence="5">
    <location>
        <begin position="5"/>
        <end position="220"/>
    </location>
</feature>
<dbReference type="PROSITE" id="PS00675">
    <property type="entry name" value="SIGMA54_INTERACT_1"/>
    <property type="match status" value="1"/>
</dbReference>
<protein>
    <recommendedName>
        <fullName evidence="3">Nuclease SbcCD subunit C</fullName>
    </recommendedName>
</protein>
<feature type="coiled-coil region" evidence="4">
    <location>
        <begin position="567"/>
        <end position="615"/>
    </location>
</feature>
<keyword evidence="7" id="KW-1185">Reference proteome</keyword>
<dbReference type="Gene3D" id="3.40.50.300">
    <property type="entry name" value="P-loop containing nucleotide triphosphate hydrolases"/>
    <property type="match status" value="2"/>
</dbReference>
<comment type="subunit">
    <text evidence="2">Heterodimer of SbcC and SbcD.</text>
</comment>
<evidence type="ECO:0000256" key="3">
    <source>
        <dbReference type="ARBA" id="ARBA00013368"/>
    </source>
</evidence>
<dbReference type="GeneID" id="82202225"/>
<gene>
    <name evidence="6" type="ORF">BO222_03165</name>
</gene>
<comment type="caution">
    <text evidence="6">The sequence shown here is derived from an EMBL/GenBank/DDBJ whole genome shotgun (WGS) entry which is preliminary data.</text>
</comment>
<reference evidence="6 7" key="1">
    <citation type="submission" date="2016-11" db="EMBL/GenBank/DDBJ databases">
        <title>Description of two novel members of the family Erysipelotrichaceae: Ileibacterium lipovorans gen. nov., sp. nov. and Dubosiella newyorkensis, gen. nov., sp. nov.</title>
        <authorList>
            <person name="Cox L.M."/>
            <person name="Sohn J."/>
            <person name="Tyrrell K.L."/>
            <person name="Citron D.M."/>
            <person name="Lawson P.A."/>
            <person name="Patel N.B."/>
            <person name="Iizumi T."/>
            <person name="Perez-Perez G.I."/>
            <person name="Goldstein E.J."/>
            <person name="Blaser M.J."/>
        </authorList>
    </citation>
    <scope>NUCLEOTIDE SEQUENCE [LARGE SCALE GENOMIC DNA]</scope>
    <source>
        <strain evidence="6 7">NYU-BL-A3</strain>
    </source>
</reference>
<dbReference type="EMBL" id="MPJW01000080">
    <property type="protein sequence ID" value="OLU41586.1"/>
    <property type="molecule type" value="Genomic_DNA"/>
</dbReference>
<dbReference type="InterPro" id="IPR027417">
    <property type="entry name" value="P-loop_NTPase"/>
</dbReference>
<dbReference type="AlphaFoldDB" id="A0A1U7NHW7"/>
<evidence type="ECO:0000313" key="6">
    <source>
        <dbReference type="EMBL" id="OLU41586.1"/>
    </source>
</evidence>
<dbReference type="PANTHER" id="PTHR32114:SF2">
    <property type="entry name" value="ABC TRANSPORTER ABCH.3"/>
    <property type="match status" value="1"/>
</dbReference>
<keyword evidence="4" id="KW-0175">Coiled coil</keyword>
<comment type="similarity">
    <text evidence="1">Belongs to the SMC family. SbcC subfamily.</text>
</comment>
<proteinExistence type="inferred from homology"/>
<feature type="coiled-coil region" evidence="4">
    <location>
        <begin position="677"/>
        <end position="711"/>
    </location>
</feature>
<dbReference type="SUPFAM" id="SSF52540">
    <property type="entry name" value="P-loop containing nucleoside triphosphate hydrolases"/>
    <property type="match status" value="1"/>
</dbReference>
<dbReference type="InterPro" id="IPR038729">
    <property type="entry name" value="Rad50/SbcC_AAA"/>
</dbReference>
<dbReference type="RefSeq" id="WP_075818265.1">
    <property type="nucleotide sequence ID" value="NZ_CAPNHH010000036.1"/>
</dbReference>
<accession>A0A1U7NHW7</accession>
<evidence type="ECO:0000313" key="7">
    <source>
        <dbReference type="Proteomes" id="UP000186341"/>
    </source>
</evidence>
<dbReference type="Proteomes" id="UP000186341">
    <property type="component" value="Unassembled WGS sequence"/>
</dbReference>
<organism evidence="6 7">
    <name type="scientific">Ileibacterium valens</name>
    <dbReference type="NCBI Taxonomy" id="1862668"/>
    <lineage>
        <taxon>Bacteria</taxon>
        <taxon>Bacillati</taxon>
        <taxon>Bacillota</taxon>
        <taxon>Erysipelotrichia</taxon>
        <taxon>Erysipelotrichales</taxon>
        <taxon>Erysipelotrichaceae</taxon>
        <taxon>Ileibacterium</taxon>
    </lineage>
</organism>
<dbReference type="InterPro" id="IPR025662">
    <property type="entry name" value="Sigma_54_int_dom_ATP-bd_1"/>
</dbReference>
<feature type="coiled-coil region" evidence="4">
    <location>
        <begin position="409"/>
        <end position="443"/>
    </location>
</feature>
<dbReference type="OrthoDB" id="9795626at2"/>
<dbReference type="Pfam" id="PF13558">
    <property type="entry name" value="SbcC_Walker_B"/>
    <property type="match status" value="1"/>
</dbReference>
<evidence type="ECO:0000256" key="4">
    <source>
        <dbReference type="SAM" id="Coils"/>
    </source>
</evidence>
<dbReference type="Pfam" id="PF13476">
    <property type="entry name" value="AAA_23"/>
    <property type="match status" value="1"/>
</dbReference>
<evidence type="ECO:0000256" key="1">
    <source>
        <dbReference type="ARBA" id="ARBA00006930"/>
    </source>
</evidence>
<feature type="coiled-coil region" evidence="4">
    <location>
        <begin position="192"/>
        <end position="219"/>
    </location>
</feature>
<evidence type="ECO:0000259" key="5">
    <source>
        <dbReference type="Pfam" id="PF13476"/>
    </source>
</evidence>
<dbReference type="GO" id="GO:0016887">
    <property type="term" value="F:ATP hydrolysis activity"/>
    <property type="evidence" value="ECO:0007669"/>
    <property type="project" value="InterPro"/>
</dbReference>
<evidence type="ECO:0000256" key="2">
    <source>
        <dbReference type="ARBA" id="ARBA00011322"/>
    </source>
</evidence>
<name>A0A1U7NHW7_9FIRM</name>
<sequence>MKPIKLVMQSFGSYGGKTIIDFTKPNQELFLITGDTGAGKSTIFDAIVFALYGEGSSISNKKSAQEFKSRFGSASLEPYIELEFMDGMPGQQKTYIIKRSPAWNKPRVRNKEKGDILVNRKVDFYDLDGTFAESGVSADAKIEEIIGLNREQFMQVAMIAQNEFMQVLRASSQDKKAIFSRLFNTEKYARITDVLKDQLSEAKSNLKQIETSITSTLENCSFPETLINNFEALSIQQSLKEGRSQCSIVEIEQFQKDLSSIIKILEDEASQLKAQWMNAENQDRAIQKQIAQAKRLQEDFTNLNKAEASLEELKNHEKQMLDNEKLITKIPLSFRARARYDQANQIYKTLNETKARFEKMKEELPAAKENLKKASETYQECKMRTASMTEKCSLAIAKAQDCLNLFREIAQANQDKERVIQAYQNLKVQQSTLNQKLDEFEKKTEAAKNITETQTAEKIRRALLDTVCEDLNTLKKRFKKAQEISKEVEHTQEVLPKSKSQYQQAIQQFENLNLHYIVENRKFLDCQAGILALSLAEDKPCPVCGSIHHPNPAKLDEDRSILSEKDLTSLQKKVESAQKKSMDLSLECQNGSQNLMNLQSKLQDELLEIDALLDKTSSLLLGEAVCLKLHQSRRDENQKILLETILLQLDEIEQEWTTADIHSNKQLKRIQNASTFLEKVGHEIEKINQDKEKIEADLLNAHVKIESLKTQIDEKRTRLSFPDEKEANQIIKDSKVAQITANQKEEEASNAVMSAQRQLSSCNENLKILTAQIPELDKQFQKEKTAYQSFVDEHPEIKDWQEIISQYSDEQTAVAACRSYVSNWKNQHAAASALYTTAKKNIQDQKMPDTENLEQKEKEVQEVKAQIEQKQRICLSALDMDKKAKDVLDKKIKEREKASLLSSRLDNLYTVLSGKKSGGKMDLETYVLRAYLREILKAANRRFVEMNGGQFELQMTDLETSDTGRKNRGLDLMVYSNVTGKTLPVNTLSGGESFMAALSMALGLADQIQQNSASLSLDMMFIDEGFGTLDDQTRSQAIRVLQDLTEKKRMIGIISHVSELKQEIEDKLIVKKTDHGSEASWQIS</sequence>
<dbReference type="PANTHER" id="PTHR32114">
    <property type="entry name" value="ABC TRANSPORTER ABCH.3"/>
    <property type="match status" value="1"/>
</dbReference>